<dbReference type="FunFam" id="3.10.580.10:FF:000006">
    <property type="entry name" value="DUF21 and CBS domain protein"/>
    <property type="match status" value="1"/>
</dbReference>
<evidence type="ECO:0000259" key="11">
    <source>
        <dbReference type="PROSITE" id="PS51846"/>
    </source>
</evidence>
<dbReference type="InterPro" id="IPR002550">
    <property type="entry name" value="CNNM"/>
</dbReference>
<dbReference type="CDD" id="cd04590">
    <property type="entry name" value="CBS_pair_CorC_HlyC_assoc"/>
    <property type="match status" value="1"/>
</dbReference>
<keyword evidence="8 9" id="KW-0472">Membrane</keyword>
<dbReference type="PANTHER" id="PTHR12064:SF94">
    <property type="entry name" value="UNEXTENDED PROTEIN"/>
    <property type="match status" value="1"/>
</dbReference>
<dbReference type="InterPro" id="IPR046342">
    <property type="entry name" value="CBS_dom_sf"/>
</dbReference>
<keyword evidence="12" id="KW-1185">Reference proteome</keyword>
<organism evidence="13">
    <name type="scientific">Strongyloides stercoralis</name>
    <name type="common">Threadworm</name>
    <dbReference type="NCBI Taxonomy" id="6248"/>
    <lineage>
        <taxon>Eukaryota</taxon>
        <taxon>Metazoa</taxon>
        <taxon>Ecdysozoa</taxon>
        <taxon>Nematoda</taxon>
        <taxon>Chromadorea</taxon>
        <taxon>Rhabditida</taxon>
        <taxon>Tylenchina</taxon>
        <taxon>Panagrolaimomorpha</taxon>
        <taxon>Strongyloidoidea</taxon>
        <taxon>Strongyloididae</taxon>
        <taxon>Strongyloides</taxon>
    </lineage>
</organism>
<evidence type="ECO:0000256" key="3">
    <source>
        <dbReference type="ARBA" id="ARBA00022692"/>
    </source>
</evidence>
<dbReference type="GO" id="GO:1905941">
    <property type="term" value="P:positive regulation of gonad development"/>
    <property type="evidence" value="ECO:0007669"/>
    <property type="project" value="UniProtKB-ARBA"/>
</dbReference>
<accession>A0A0K0EIG4</accession>
<keyword evidence="4" id="KW-0677">Repeat</keyword>
<reference evidence="13" key="1">
    <citation type="submission" date="2015-08" db="UniProtKB">
        <authorList>
            <consortium name="WormBaseParasite"/>
        </authorList>
    </citation>
    <scope>IDENTIFICATION</scope>
</reference>
<feature type="domain" description="CNNM transmembrane" evidence="11">
    <location>
        <begin position="152"/>
        <end position="333"/>
    </location>
</feature>
<keyword evidence="3 9" id="KW-0812">Transmembrane</keyword>
<dbReference type="Proteomes" id="UP000035681">
    <property type="component" value="Unplaced"/>
</dbReference>
<evidence type="ECO:0000256" key="5">
    <source>
        <dbReference type="ARBA" id="ARBA00022989"/>
    </source>
</evidence>
<dbReference type="GO" id="GO:0010960">
    <property type="term" value="P:magnesium ion homeostasis"/>
    <property type="evidence" value="ECO:0007669"/>
    <property type="project" value="InterPro"/>
</dbReference>
<evidence type="ECO:0000256" key="9">
    <source>
        <dbReference type="PROSITE-ProRule" id="PRU01193"/>
    </source>
</evidence>
<dbReference type="WBParaSite" id="SSTP_0000926900.1">
    <property type="protein sequence ID" value="SSTP_0000926900.1"/>
    <property type="gene ID" value="SSTP_0000926900"/>
</dbReference>
<feature type="transmembrane region" description="Helical" evidence="10">
    <location>
        <begin position="156"/>
        <end position="180"/>
    </location>
</feature>
<keyword evidence="5 9" id="KW-1133">Transmembrane helix</keyword>
<proteinExistence type="inferred from homology"/>
<comment type="similarity">
    <text evidence="2">Belongs to the ACDP family.</text>
</comment>
<evidence type="ECO:0000313" key="12">
    <source>
        <dbReference type="Proteomes" id="UP000035681"/>
    </source>
</evidence>
<dbReference type="PROSITE" id="PS51846">
    <property type="entry name" value="CNNM"/>
    <property type="match status" value="1"/>
</dbReference>
<dbReference type="GO" id="GO:0040026">
    <property type="term" value="P:positive regulation of vulval development"/>
    <property type="evidence" value="ECO:0007669"/>
    <property type="project" value="UniProtKB-ARBA"/>
</dbReference>
<dbReference type="WBParaSite" id="TCONS_00002791.p1">
    <property type="protein sequence ID" value="TCONS_00002791.p1"/>
    <property type="gene ID" value="XLOC_002594"/>
</dbReference>
<keyword evidence="7" id="KW-0129">CBS domain</keyword>
<comment type="subcellular location">
    <subcellularLocation>
        <location evidence="1">Basolateral cell membrane</location>
        <topology evidence="1">Multi-pass membrane protein</topology>
    </subcellularLocation>
</comment>
<evidence type="ECO:0000256" key="8">
    <source>
        <dbReference type="ARBA" id="ARBA00023136"/>
    </source>
</evidence>
<keyword evidence="6" id="KW-0813">Transport</keyword>
<evidence type="ECO:0000256" key="10">
    <source>
        <dbReference type="SAM" id="Phobius"/>
    </source>
</evidence>
<evidence type="ECO:0000256" key="4">
    <source>
        <dbReference type="ARBA" id="ARBA00022737"/>
    </source>
</evidence>
<dbReference type="GO" id="GO:0015693">
    <property type="term" value="P:magnesium ion transport"/>
    <property type="evidence" value="ECO:0007669"/>
    <property type="project" value="UniProtKB-ARBA"/>
</dbReference>
<evidence type="ECO:0000256" key="2">
    <source>
        <dbReference type="ARBA" id="ARBA00010484"/>
    </source>
</evidence>
<dbReference type="SUPFAM" id="SSF54631">
    <property type="entry name" value="CBS-domain pair"/>
    <property type="match status" value="1"/>
</dbReference>
<evidence type="ECO:0000256" key="6">
    <source>
        <dbReference type="ARBA" id="ARBA00023065"/>
    </source>
</evidence>
<protein>
    <submittedName>
        <fullName evidence="13 14">CNNM transmembrane domain-containing protein</fullName>
    </submittedName>
</protein>
<dbReference type="AlphaFoldDB" id="A0A0K0EIG4"/>
<dbReference type="STRING" id="6248.A0A0K0EIG4"/>
<dbReference type="GO" id="GO:0016323">
    <property type="term" value="C:basolateral plasma membrane"/>
    <property type="evidence" value="ECO:0007669"/>
    <property type="project" value="UniProtKB-SubCell"/>
</dbReference>
<evidence type="ECO:0000313" key="14">
    <source>
        <dbReference type="WBParaSite" id="TCONS_00002791.p1"/>
    </source>
</evidence>
<evidence type="ECO:0000256" key="7">
    <source>
        <dbReference type="ARBA" id="ARBA00023122"/>
    </source>
</evidence>
<feature type="transmembrane region" description="Helical" evidence="10">
    <location>
        <begin position="215"/>
        <end position="235"/>
    </location>
</feature>
<dbReference type="InterPro" id="IPR045095">
    <property type="entry name" value="ACDP"/>
</dbReference>
<dbReference type="GO" id="GO:0040018">
    <property type="term" value="P:positive regulation of multicellular organism growth"/>
    <property type="evidence" value="ECO:0007669"/>
    <property type="project" value="UniProtKB-ARBA"/>
</dbReference>
<dbReference type="PANTHER" id="PTHR12064">
    <property type="entry name" value="METAL TRANSPORTER CNNM"/>
    <property type="match status" value="1"/>
</dbReference>
<evidence type="ECO:0000256" key="1">
    <source>
        <dbReference type="ARBA" id="ARBA00004554"/>
    </source>
</evidence>
<sequence length="518" mass="58455">MNTTPIIENSTEIKNQTSCNFNSNKNNSEILISGLRLEGKDNSENFINKYTNDGIPIIEPKTEFKVVIFGYNLQHVDGIGFTVTGDCNDMIINVSSTNFMNITNKKIIFIAIFSDKGSIYNLCYLLKSNVKKYVFTKEKDINISTKVEPKKYIMPLWIQICVIVFCAILSGLFSGLNLGLMTLTLQELELITKSGSEQDQKYATVIIPIRKNGNFLLCSLIIGNVLVNSAISILMDDLTSGLISLISSSAGIVLFGEIIPQSLCVKKGLAVGAKTIWITKFFMLITFPISYPLSKLLDLVIGKEVTSYDRKKLMELIKMTTKNESAMEFKIAVGAMEITEKTVKDVMTKIEDVFMLPETTVLNEQKVTEIVNMGYTRIPVYANNNRNNVVSLLFIKDLALMDPDQNFTVKTVCSYHQHFLKFVVEDTPLKAMLEEFKKGQTHLAMVRKKKSTNKFKNVEELCGLITLEDILEEILKAEIVDETDIVIDNVNKVKRRTRNNKYLTNQIQFAGKKKSSFK</sequence>
<dbReference type="Gene3D" id="3.10.580.10">
    <property type="entry name" value="CBS-domain"/>
    <property type="match status" value="1"/>
</dbReference>
<dbReference type="GO" id="GO:0022857">
    <property type="term" value="F:transmembrane transporter activity"/>
    <property type="evidence" value="ECO:0007669"/>
    <property type="project" value="TreeGrafter"/>
</dbReference>
<feature type="transmembrane region" description="Helical" evidence="10">
    <location>
        <begin position="271"/>
        <end position="291"/>
    </location>
</feature>
<dbReference type="Pfam" id="PF01595">
    <property type="entry name" value="CNNM"/>
    <property type="match status" value="1"/>
</dbReference>
<feature type="transmembrane region" description="Helical" evidence="10">
    <location>
        <begin position="241"/>
        <end position="259"/>
    </location>
</feature>
<dbReference type="GO" id="GO:0008340">
    <property type="term" value="P:determination of adult lifespan"/>
    <property type="evidence" value="ECO:0007669"/>
    <property type="project" value="UniProtKB-ARBA"/>
</dbReference>
<dbReference type="InterPro" id="IPR044751">
    <property type="entry name" value="Ion_transp-like_CBS"/>
</dbReference>
<evidence type="ECO:0000313" key="13">
    <source>
        <dbReference type="WBParaSite" id="SSTP_0000926900.1"/>
    </source>
</evidence>
<dbReference type="GO" id="GO:0032026">
    <property type="term" value="P:response to magnesium ion"/>
    <property type="evidence" value="ECO:0007669"/>
    <property type="project" value="UniProtKB-ARBA"/>
</dbReference>
<name>A0A0K0EIG4_STRER</name>
<keyword evidence="6" id="KW-0406">Ion transport</keyword>